<reference evidence="2 3" key="2">
    <citation type="submission" date="2024-07" db="EMBL/GenBank/DDBJ databases">
        <authorList>
            <person name="Akdeniz Z."/>
        </authorList>
    </citation>
    <scope>NUCLEOTIDE SEQUENCE [LARGE SCALE GENOMIC DNA]</scope>
</reference>
<protein>
    <submittedName>
        <fullName evidence="2">Hypothetical_protein</fullName>
    </submittedName>
</protein>
<name>A0AA86U9T4_9EUKA</name>
<dbReference type="EMBL" id="CATOUU010000722">
    <property type="protein sequence ID" value="CAI9944336.1"/>
    <property type="molecule type" value="Genomic_DNA"/>
</dbReference>
<sequence length="142" mass="16597">MFSPTHSQCAKLVTMSKLKYDCLNSNTFIYEWCWALDIYTQLNNIIGKQSKLFQFKFMNIKFQMSFCSCLFVLFVRIMNFLNNNINSKKLFELSSMSLIIRQLIQILIQHTVYINTIKTSVLTSFISIQLPVGDQYLFACAL</sequence>
<keyword evidence="3" id="KW-1185">Reference proteome</keyword>
<dbReference type="Proteomes" id="UP001642409">
    <property type="component" value="Unassembled WGS sequence"/>
</dbReference>
<accession>A0AA86U9T4</accession>
<comment type="caution">
    <text evidence="1">The sequence shown here is derived from an EMBL/GenBank/DDBJ whole genome shotgun (WGS) entry which is preliminary data.</text>
</comment>
<dbReference type="EMBL" id="CAXDID020000154">
    <property type="protein sequence ID" value="CAL6042759.1"/>
    <property type="molecule type" value="Genomic_DNA"/>
</dbReference>
<evidence type="ECO:0000313" key="1">
    <source>
        <dbReference type="EMBL" id="CAI9944336.1"/>
    </source>
</evidence>
<reference evidence="1" key="1">
    <citation type="submission" date="2023-06" db="EMBL/GenBank/DDBJ databases">
        <authorList>
            <person name="Kurt Z."/>
        </authorList>
    </citation>
    <scope>NUCLEOTIDE SEQUENCE</scope>
</reference>
<evidence type="ECO:0000313" key="3">
    <source>
        <dbReference type="Proteomes" id="UP001642409"/>
    </source>
</evidence>
<gene>
    <name evidence="1" type="ORF">HINF_LOCUS31981</name>
    <name evidence="2" type="ORF">HINF_LOCUS39749</name>
</gene>
<dbReference type="AlphaFoldDB" id="A0AA86U9T4"/>
<organism evidence="1">
    <name type="scientific">Hexamita inflata</name>
    <dbReference type="NCBI Taxonomy" id="28002"/>
    <lineage>
        <taxon>Eukaryota</taxon>
        <taxon>Metamonada</taxon>
        <taxon>Diplomonadida</taxon>
        <taxon>Hexamitidae</taxon>
        <taxon>Hexamitinae</taxon>
        <taxon>Hexamita</taxon>
    </lineage>
</organism>
<proteinExistence type="predicted"/>
<evidence type="ECO:0000313" key="2">
    <source>
        <dbReference type="EMBL" id="CAL6042759.1"/>
    </source>
</evidence>